<organism evidence="16 17">
    <name type="scientific">Dipodomys ordii</name>
    <name type="common">Ord's kangaroo rat</name>
    <dbReference type="NCBI Taxonomy" id="10020"/>
    <lineage>
        <taxon>Eukaryota</taxon>
        <taxon>Metazoa</taxon>
        <taxon>Chordata</taxon>
        <taxon>Craniata</taxon>
        <taxon>Vertebrata</taxon>
        <taxon>Euteleostomi</taxon>
        <taxon>Mammalia</taxon>
        <taxon>Eutheria</taxon>
        <taxon>Euarchontoglires</taxon>
        <taxon>Glires</taxon>
        <taxon>Rodentia</taxon>
        <taxon>Castorimorpha</taxon>
        <taxon>Heteromyidae</taxon>
        <taxon>Dipodomyinae</taxon>
        <taxon>Dipodomys</taxon>
    </lineage>
</organism>
<proteinExistence type="inferred from homology"/>
<evidence type="ECO:0000256" key="2">
    <source>
        <dbReference type="ARBA" id="ARBA00007376"/>
    </source>
</evidence>
<evidence type="ECO:0000256" key="12">
    <source>
        <dbReference type="ARBA" id="ARBA00024847"/>
    </source>
</evidence>
<dbReference type="GO" id="GO:0033038">
    <property type="term" value="F:bitter taste receptor activity"/>
    <property type="evidence" value="ECO:0007669"/>
    <property type="project" value="InterPro"/>
</dbReference>
<evidence type="ECO:0000313" key="17">
    <source>
        <dbReference type="RefSeq" id="XP_012877121.1"/>
    </source>
</evidence>
<feature type="transmembrane region" description="Helical" evidence="15">
    <location>
        <begin position="6"/>
        <end position="27"/>
    </location>
</feature>
<evidence type="ECO:0000256" key="4">
    <source>
        <dbReference type="ARBA" id="ARBA00022606"/>
    </source>
</evidence>
<dbReference type="Pfam" id="PF05296">
    <property type="entry name" value="TAS2R"/>
    <property type="match status" value="1"/>
</dbReference>
<dbReference type="FunFam" id="1.20.1070.10:FF:000055">
    <property type="entry name" value="Taste receptor type 2"/>
    <property type="match status" value="1"/>
</dbReference>
<keyword evidence="3 14" id="KW-0919">Taste</keyword>
<keyword evidence="8 14" id="KW-0472">Membrane</keyword>
<dbReference type="Gene3D" id="1.20.1070.10">
    <property type="entry name" value="Rhodopsin 7-helix transmembrane proteins"/>
    <property type="match status" value="1"/>
</dbReference>
<feature type="transmembrane region" description="Helical" evidence="15">
    <location>
        <begin position="91"/>
        <end position="112"/>
    </location>
</feature>
<keyword evidence="16" id="KW-1185">Reference proteome</keyword>
<gene>
    <name evidence="17" type="primary">LOC105989562</name>
</gene>
<dbReference type="CTD" id="259287"/>
<feature type="transmembrane region" description="Helical" evidence="15">
    <location>
        <begin position="265"/>
        <end position="285"/>
    </location>
</feature>
<dbReference type="Proteomes" id="UP000081671">
    <property type="component" value="Unplaced"/>
</dbReference>
<dbReference type="PANTHER" id="PTHR11394">
    <property type="entry name" value="TASTE RECEPTOR TYPE 2"/>
    <property type="match status" value="1"/>
</dbReference>
<comment type="similarity">
    <text evidence="2 13">Belongs to the G-protein coupled receptor T2R family.</text>
</comment>
<keyword evidence="10" id="KW-0325">Glycoprotein</keyword>
<accession>A0A1S3FKP4</accession>
<feature type="transmembrane region" description="Helical" evidence="15">
    <location>
        <begin position="133"/>
        <end position="151"/>
    </location>
</feature>
<dbReference type="OrthoDB" id="9896661at2759"/>
<dbReference type="GO" id="GO:0004930">
    <property type="term" value="F:G protein-coupled receptor activity"/>
    <property type="evidence" value="ECO:0007669"/>
    <property type="project" value="UniProtKB-KW"/>
</dbReference>
<evidence type="ECO:0000313" key="16">
    <source>
        <dbReference type="Proteomes" id="UP000081671"/>
    </source>
</evidence>
<keyword evidence="9 14" id="KW-0675">Receptor</keyword>
<comment type="subcellular location">
    <subcellularLocation>
        <location evidence="1 14">Membrane</location>
        <topology evidence="1 14">Multi-pass membrane protein</topology>
    </subcellularLocation>
</comment>
<dbReference type="InParanoid" id="A0A1S3FKP4"/>
<feature type="transmembrane region" description="Helical" evidence="15">
    <location>
        <begin position="233"/>
        <end position="259"/>
    </location>
</feature>
<evidence type="ECO:0000256" key="13">
    <source>
        <dbReference type="RuleBase" id="RU004423"/>
    </source>
</evidence>
<evidence type="ECO:0000256" key="6">
    <source>
        <dbReference type="ARBA" id="ARBA00022989"/>
    </source>
</evidence>
<dbReference type="FunCoup" id="A0A1S3FKP4">
    <property type="interactions" value="584"/>
</dbReference>
<feature type="transmembrane region" description="Helical" evidence="15">
    <location>
        <begin position="187"/>
        <end position="208"/>
    </location>
</feature>
<keyword evidence="4 14" id="KW-0716">Sensory transduction</keyword>
<sequence length="308" mass="35984">MQSPLTIFFMLVFVLLCFLGILANSFIMLTLSREWLRCGRLMPWDTILLGLSGSRFCQQCVGLVNSFFFFLYLVEYSRSAARQLVGLYLDFFNSTTFWFGTWLSVVFCIKVANFSHPVFLWLKWRLPGLVPRLLLGSLLISFIITLLFFWGNHMVYQALLMANFSGDMDFNEWNKGLENHYFMPLKLTTLVIPCFLFLVSILLLIISLRRHTQRMQHNAYSLQEPGVQPQNRALYSLISFLILYALAFMSLVTDAIVFVSSESEWYWLWQSVLYLCVSVHPYVVITTNLKFRGRLRQLLLLARGFWVT</sequence>
<evidence type="ECO:0000256" key="5">
    <source>
        <dbReference type="ARBA" id="ARBA00022692"/>
    </source>
</evidence>
<reference evidence="17" key="1">
    <citation type="submission" date="2025-08" db="UniProtKB">
        <authorList>
            <consortium name="RefSeq"/>
        </authorList>
    </citation>
    <scope>IDENTIFICATION</scope>
    <source>
        <tissue evidence="17">Kidney</tissue>
    </source>
</reference>
<dbReference type="KEGG" id="dord:105989562"/>
<dbReference type="SUPFAM" id="SSF81321">
    <property type="entry name" value="Family A G protein-coupled receptor-like"/>
    <property type="match status" value="1"/>
</dbReference>
<evidence type="ECO:0000256" key="1">
    <source>
        <dbReference type="ARBA" id="ARBA00004141"/>
    </source>
</evidence>
<dbReference type="PANTHER" id="PTHR11394:SF73">
    <property type="entry name" value="TASTE RECEPTOR TYPE 2 MEMBER 41"/>
    <property type="match status" value="1"/>
</dbReference>
<keyword evidence="11 14" id="KW-0807">Transducer</keyword>
<dbReference type="InterPro" id="IPR007960">
    <property type="entry name" value="TAS2R"/>
</dbReference>
<evidence type="ECO:0000256" key="8">
    <source>
        <dbReference type="ARBA" id="ARBA00023136"/>
    </source>
</evidence>
<dbReference type="GeneID" id="105989562"/>
<keyword evidence="5 14" id="KW-0812">Transmembrane</keyword>
<evidence type="ECO:0000256" key="7">
    <source>
        <dbReference type="ARBA" id="ARBA00023040"/>
    </source>
</evidence>
<comment type="function">
    <text evidence="12">Receptor that may play a role in the perception of bitterness and is gustducin-linked. May play a role in sensing the chemical composition of the gastrointestinal content. The activity of this receptor may stimulate alpha gustducin, mediate PLC-beta-2 activation and lead to the gating of TRPM5.</text>
</comment>
<evidence type="ECO:0000256" key="10">
    <source>
        <dbReference type="ARBA" id="ARBA00023180"/>
    </source>
</evidence>
<evidence type="ECO:0000256" key="15">
    <source>
        <dbReference type="SAM" id="Phobius"/>
    </source>
</evidence>
<evidence type="ECO:0000256" key="14">
    <source>
        <dbReference type="RuleBase" id="RU004424"/>
    </source>
</evidence>
<dbReference type="GO" id="GO:0016020">
    <property type="term" value="C:membrane"/>
    <property type="evidence" value="ECO:0007669"/>
    <property type="project" value="UniProtKB-SubCell"/>
</dbReference>
<name>A0A1S3FKP4_DIPOR</name>
<evidence type="ECO:0000256" key="3">
    <source>
        <dbReference type="ARBA" id="ARBA00022480"/>
    </source>
</evidence>
<evidence type="ECO:0000256" key="9">
    <source>
        <dbReference type="ARBA" id="ARBA00023170"/>
    </source>
</evidence>
<evidence type="ECO:0000256" key="11">
    <source>
        <dbReference type="ARBA" id="ARBA00023224"/>
    </source>
</evidence>
<dbReference type="AlphaFoldDB" id="A0A1S3FKP4"/>
<keyword evidence="6 15" id="KW-1133">Transmembrane helix</keyword>
<protein>
    <recommendedName>
        <fullName evidence="14">Taste receptor type 2</fullName>
    </recommendedName>
</protein>
<keyword evidence="7 14" id="KW-0297">G-protein coupled receptor</keyword>
<dbReference type="RefSeq" id="XP_012877121.1">
    <property type="nucleotide sequence ID" value="XM_013021667.1"/>
</dbReference>